<dbReference type="Proteomes" id="UP001597135">
    <property type="component" value="Unassembled WGS sequence"/>
</dbReference>
<feature type="transmembrane region" description="Helical" evidence="2">
    <location>
        <begin position="156"/>
        <end position="177"/>
    </location>
</feature>
<accession>A0ABW3ZM02</accession>
<gene>
    <name evidence="3" type="ORF">ACFQ4E_17165</name>
</gene>
<reference evidence="4" key="1">
    <citation type="journal article" date="2019" name="Int. J. Syst. Evol. Microbiol.">
        <title>The Global Catalogue of Microorganisms (GCM) 10K type strain sequencing project: providing services to taxonomists for standard genome sequencing and annotation.</title>
        <authorList>
            <consortium name="The Broad Institute Genomics Platform"/>
            <consortium name="The Broad Institute Genome Sequencing Center for Infectious Disease"/>
            <person name="Wu L."/>
            <person name="Ma J."/>
        </authorList>
    </citation>
    <scope>NUCLEOTIDE SEQUENCE [LARGE SCALE GENOMIC DNA]</scope>
    <source>
        <strain evidence="4">CCUG 62953</strain>
    </source>
</reference>
<proteinExistence type="predicted"/>
<feature type="region of interest" description="Disordered" evidence="1">
    <location>
        <begin position="127"/>
        <end position="148"/>
    </location>
</feature>
<evidence type="ECO:0000256" key="2">
    <source>
        <dbReference type="SAM" id="Phobius"/>
    </source>
</evidence>
<protein>
    <submittedName>
        <fullName evidence="3">Aspartate carbamoyltransferase catalytic subunit</fullName>
    </submittedName>
</protein>
<keyword evidence="4" id="KW-1185">Reference proteome</keyword>
<dbReference type="EMBL" id="JBHTMU010000040">
    <property type="protein sequence ID" value="MFD1344164.1"/>
    <property type="molecule type" value="Genomic_DNA"/>
</dbReference>
<keyword evidence="2" id="KW-0812">Transmembrane</keyword>
<keyword evidence="2" id="KW-1133">Transmembrane helix</keyword>
<organism evidence="3 4">
    <name type="scientific">Litorisediminicola beolgyonensis</name>
    <dbReference type="NCBI Taxonomy" id="1173614"/>
    <lineage>
        <taxon>Bacteria</taxon>
        <taxon>Pseudomonadati</taxon>
        <taxon>Pseudomonadota</taxon>
        <taxon>Alphaproteobacteria</taxon>
        <taxon>Rhodobacterales</taxon>
        <taxon>Paracoccaceae</taxon>
        <taxon>Litorisediminicola</taxon>
    </lineage>
</organism>
<sequence length="180" mass="19087">MDIPSSESGTVRLFHLDLPPEAIERFTAQAGTGEWPLQYALGADRLRPGFVEVISVREILPMTLSSYLAEAYGLGGEEFRGARSQIDALTGHVVIVPSEAFGHQAQTLTVASPLRWIGTFSEPQGTRAQGKVRSKAAEGHVQPGGTGTRSIGGSPLLRALIIVVSAFTLGVLAYAFGLGR</sequence>
<dbReference type="RefSeq" id="WP_386805729.1">
    <property type="nucleotide sequence ID" value="NZ_JBHTMU010000040.1"/>
</dbReference>
<comment type="caution">
    <text evidence="3">The sequence shown here is derived from an EMBL/GenBank/DDBJ whole genome shotgun (WGS) entry which is preliminary data.</text>
</comment>
<keyword evidence="2" id="KW-0472">Membrane</keyword>
<evidence type="ECO:0000313" key="4">
    <source>
        <dbReference type="Proteomes" id="UP001597135"/>
    </source>
</evidence>
<evidence type="ECO:0000313" key="3">
    <source>
        <dbReference type="EMBL" id="MFD1344164.1"/>
    </source>
</evidence>
<name>A0ABW3ZM02_9RHOB</name>
<evidence type="ECO:0000256" key="1">
    <source>
        <dbReference type="SAM" id="MobiDB-lite"/>
    </source>
</evidence>